<dbReference type="RefSeq" id="WP_165142933.1">
    <property type="nucleotide sequence ID" value="NZ_CP049255.1"/>
</dbReference>
<comment type="caution">
    <text evidence="3">The sequence shown here is derived from an EMBL/GenBank/DDBJ whole genome shotgun (WGS) entry which is preliminary data.</text>
</comment>
<dbReference type="EMBL" id="JACHWQ010000001">
    <property type="protein sequence ID" value="MBB2974476.1"/>
    <property type="molecule type" value="Genomic_DNA"/>
</dbReference>
<keyword evidence="4" id="KW-1185">Reference proteome</keyword>
<evidence type="ECO:0000256" key="2">
    <source>
        <dbReference type="SAM" id="Phobius"/>
    </source>
</evidence>
<dbReference type="AlphaFoldDB" id="A0A7W4V080"/>
<dbReference type="Proteomes" id="UP000529310">
    <property type="component" value="Unassembled WGS sequence"/>
</dbReference>
<evidence type="ECO:0000313" key="4">
    <source>
        <dbReference type="Proteomes" id="UP000529310"/>
    </source>
</evidence>
<feature type="region of interest" description="Disordered" evidence="1">
    <location>
        <begin position="222"/>
        <end position="243"/>
    </location>
</feature>
<gene>
    <name evidence="3" type="ORF">FHX49_000017</name>
</gene>
<name>A0A7W4V080_9MICO</name>
<evidence type="ECO:0000256" key="1">
    <source>
        <dbReference type="SAM" id="MobiDB-lite"/>
    </source>
</evidence>
<keyword evidence="2" id="KW-0812">Transmembrane</keyword>
<evidence type="ECO:0000313" key="3">
    <source>
        <dbReference type="EMBL" id="MBB2974476.1"/>
    </source>
</evidence>
<feature type="transmembrane region" description="Helical" evidence="2">
    <location>
        <begin position="16"/>
        <end position="39"/>
    </location>
</feature>
<proteinExistence type="predicted"/>
<accession>A0A7W4V080</accession>
<keyword evidence="2" id="KW-1133">Transmembrane helix</keyword>
<sequence>MFTHPTFSAIVTSDPVGVYVVPLLLALLGIGGIALGAWISARSALRSRLIDMNVEEAGREREFGTRAVAAVSELGIATLHVIEDLQRRGAELDAQTRPTTMAIPLSPALVAREEAATDKWRAVLAEAQFYTAGNLGDAFWSFDKQRERVVQAVNRSTSTSDLDVARVECDVWREHHARQLYRLLQVDKVRGRARVYHLAHERCLRSMTKKLTKDLQLEMEKGEQIVRAESSKEDRREKPATDE</sequence>
<reference evidence="3 4" key="1">
    <citation type="submission" date="2020-08" db="EMBL/GenBank/DDBJ databases">
        <title>Sequencing the genomes of 1000 actinobacteria strains.</title>
        <authorList>
            <person name="Klenk H.-P."/>
        </authorList>
    </citation>
    <scope>NUCLEOTIDE SEQUENCE [LARGE SCALE GENOMIC DNA]</scope>
    <source>
        <strain evidence="3 4">DSM 27099</strain>
    </source>
</reference>
<organism evidence="3 4">
    <name type="scientific">Microbacterium endophyticum</name>
    <dbReference type="NCBI Taxonomy" id="1526412"/>
    <lineage>
        <taxon>Bacteria</taxon>
        <taxon>Bacillati</taxon>
        <taxon>Actinomycetota</taxon>
        <taxon>Actinomycetes</taxon>
        <taxon>Micrococcales</taxon>
        <taxon>Microbacteriaceae</taxon>
        <taxon>Microbacterium</taxon>
    </lineage>
</organism>
<keyword evidence="2" id="KW-0472">Membrane</keyword>
<protein>
    <submittedName>
        <fullName evidence="3">Uncharacterized protein</fullName>
    </submittedName>
</protein>